<protein>
    <submittedName>
        <fullName evidence="1">Uncharacterized protein</fullName>
    </submittedName>
</protein>
<evidence type="ECO:0000313" key="1">
    <source>
        <dbReference type="EMBL" id="OMC41904.1"/>
    </source>
</evidence>
<comment type="caution">
    <text evidence="1">The sequence shown here is derived from an EMBL/GenBank/DDBJ whole genome shotgun (WGS) entry which is preliminary data.</text>
</comment>
<accession>A0ABD6QJ61</accession>
<dbReference type="AlphaFoldDB" id="A0ABD6QJ61"/>
<reference evidence="1 2" key="1">
    <citation type="submission" date="2016-07" db="EMBL/GenBank/DDBJ databases">
        <authorList>
            <person name="Sutton G."/>
            <person name="Brinkac L."/>
            <person name="Sanka R."/>
            <person name="Adams M."/>
            <person name="Lau E."/>
            <person name="Kumar A."/>
            <person name="Macaden R."/>
        </authorList>
    </citation>
    <scope>NUCLEOTIDE SEQUENCE [LARGE SCALE GENOMIC DNA]</scope>
    <source>
        <strain evidence="1 2">GA-0871</strain>
    </source>
</reference>
<evidence type="ECO:0000313" key="2">
    <source>
        <dbReference type="Proteomes" id="UP000187001"/>
    </source>
</evidence>
<proteinExistence type="predicted"/>
<name>A0ABD6QJ61_MYCFO</name>
<dbReference type="Proteomes" id="UP000187001">
    <property type="component" value="Unassembled WGS sequence"/>
</dbReference>
<sequence>MTGCSPELVAYADQRIASASRFLNEMTTALVATHDVSNPNDSVETLTLSHILMDAYKRNGSNPETTCDALALALRRLSALKLGERS</sequence>
<organism evidence="1 2">
    <name type="scientific">Mycolicibacterium fortuitum</name>
    <name type="common">Mycobacterium fortuitum</name>
    <dbReference type="NCBI Taxonomy" id="1766"/>
    <lineage>
        <taxon>Bacteria</taxon>
        <taxon>Bacillati</taxon>
        <taxon>Actinomycetota</taxon>
        <taxon>Actinomycetes</taxon>
        <taxon>Mycobacteriales</taxon>
        <taxon>Mycobacteriaceae</taxon>
        <taxon>Mycolicibacterium</taxon>
    </lineage>
</organism>
<dbReference type="EMBL" id="MBER01000097">
    <property type="protein sequence ID" value="OMC41904.1"/>
    <property type="molecule type" value="Genomic_DNA"/>
</dbReference>
<gene>
    <name evidence="1" type="ORF">A5742_31485</name>
</gene>